<sequence>MSQTSRQPGLSQGVILDLETLAPRDLDLSRLRACLPHWRDYEYTLPDQTAERMAGAEVVITNKVVVGAADMDAAPELELIVVSATGTNNVDLAAAAERGITVCNVRNYGTASVAQHVFALILALTTRLNEYQRDVQAGAWHASRQFCLLDHPIRELAGKSLGIVGHGTLGSATAALARAFGMRVLIAQRRGTTPQEGRTPFETVLSESDLLSLHCPLTPETQHLIDAQALRAMRSDALLINTARGAIVDNAALAEALRAGEIGGAGIDVLESEPPPEDHPLLQSDIPNLIVTPHIAWAAREARQRMVDLLADNITAFAAGHPINEVSA</sequence>
<proteinExistence type="inferred from homology"/>
<evidence type="ECO:0000256" key="2">
    <source>
        <dbReference type="ARBA" id="ARBA00023002"/>
    </source>
</evidence>
<dbReference type="InterPro" id="IPR036291">
    <property type="entry name" value="NAD(P)-bd_dom_sf"/>
</dbReference>
<dbReference type="PANTHER" id="PTHR43761">
    <property type="entry name" value="D-ISOMER SPECIFIC 2-HYDROXYACID DEHYDROGENASE FAMILY PROTEIN (AFU_ORTHOLOGUE AFUA_1G13630)"/>
    <property type="match status" value="1"/>
</dbReference>
<name>A0A1R3VMY5_9GAMM</name>
<keyword evidence="3" id="KW-0520">NAD</keyword>
<keyword evidence="8" id="KW-1185">Reference proteome</keyword>
<organism evidence="7 8">
    <name type="scientific">Ectothiorhodosinus mongolicus</name>
    <dbReference type="NCBI Taxonomy" id="233100"/>
    <lineage>
        <taxon>Bacteria</taxon>
        <taxon>Pseudomonadati</taxon>
        <taxon>Pseudomonadota</taxon>
        <taxon>Gammaproteobacteria</taxon>
        <taxon>Chromatiales</taxon>
        <taxon>Ectothiorhodospiraceae</taxon>
        <taxon>Ectothiorhodosinus</taxon>
    </lineage>
</organism>
<dbReference type="OrthoDB" id="9805416at2"/>
<dbReference type="PANTHER" id="PTHR43761:SF1">
    <property type="entry name" value="D-ISOMER SPECIFIC 2-HYDROXYACID DEHYDROGENASE CATALYTIC DOMAIN-CONTAINING PROTEIN-RELATED"/>
    <property type="match status" value="1"/>
</dbReference>
<evidence type="ECO:0000256" key="3">
    <source>
        <dbReference type="ARBA" id="ARBA00023027"/>
    </source>
</evidence>
<dbReference type="Gene3D" id="3.40.50.720">
    <property type="entry name" value="NAD(P)-binding Rossmann-like Domain"/>
    <property type="match status" value="2"/>
</dbReference>
<dbReference type="InterPro" id="IPR029753">
    <property type="entry name" value="D-isomer_DH_CS"/>
</dbReference>
<feature type="domain" description="D-isomer specific 2-hydroxyacid dehydrogenase NAD-binding" evidence="6">
    <location>
        <begin position="118"/>
        <end position="296"/>
    </location>
</feature>
<dbReference type="SUPFAM" id="SSF51735">
    <property type="entry name" value="NAD(P)-binding Rossmann-fold domains"/>
    <property type="match status" value="1"/>
</dbReference>
<dbReference type="Pfam" id="PF00389">
    <property type="entry name" value="2-Hacid_dh"/>
    <property type="match status" value="1"/>
</dbReference>
<dbReference type="NCBIfam" id="NF005069">
    <property type="entry name" value="PRK06487.1"/>
    <property type="match status" value="1"/>
</dbReference>
<evidence type="ECO:0000259" key="6">
    <source>
        <dbReference type="Pfam" id="PF02826"/>
    </source>
</evidence>
<dbReference type="EMBL" id="FTPK01000001">
    <property type="protein sequence ID" value="SIT65950.1"/>
    <property type="molecule type" value="Genomic_DNA"/>
</dbReference>
<dbReference type="InterPro" id="IPR006139">
    <property type="entry name" value="D-isomer_2_OHA_DH_cat_dom"/>
</dbReference>
<dbReference type="InterPro" id="IPR050418">
    <property type="entry name" value="D-iso_2-hydroxyacid_DH_PdxB"/>
</dbReference>
<dbReference type="STRING" id="233100.SAMN05216526_0403"/>
<reference evidence="7 8" key="1">
    <citation type="submission" date="2017-01" db="EMBL/GenBank/DDBJ databases">
        <authorList>
            <person name="Mah S.A."/>
            <person name="Swanson W.J."/>
            <person name="Moy G.W."/>
            <person name="Vacquier V.D."/>
        </authorList>
    </citation>
    <scope>NUCLEOTIDE SEQUENCE [LARGE SCALE GENOMIC DNA]</scope>
    <source>
        <strain evidence="7 8">M9</strain>
    </source>
</reference>
<evidence type="ECO:0000259" key="5">
    <source>
        <dbReference type="Pfam" id="PF00389"/>
    </source>
</evidence>
<evidence type="ECO:0000256" key="4">
    <source>
        <dbReference type="RuleBase" id="RU003719"/>
    </source>
</evidence>
<dbReference type="GO" id="GO:0016616">
    <property type="term" value="F:oxidoreductase activity, acting on the CH-OH group of donors, NAD or NADP as acceptor"/>
    <property type="evidence" value="ECO:0007669"/>
    <property type="project" value="InterPro"/>
</dbReference>
<protein>
    <submittedName>
        <fullName evidence="7">Glycerate dehydrogenase</fullName>
    </submittedName>
</protein>
<dbReference type="SUPFAM" id="SSF52283">
    <property type="entry name" value="Formate/glycerate dehydrogenase catalytic domain-like"/>
    <property type="match status" value="1"/>
</dbReference>
<comment type="similarity">
    <text evidence="1 4">Belongs to the D-isomer specific 2-hydroxyacid dehydrogenase family.</text>
</comment>
<gene>
    <name evidence="7" type="ORF">SAMN05216526_0403</name>
</gene>
<dbReference type="GO" id="GO:0051287">
    <property type="term" value="F:NAD binding"/>
    <property type="evidence" value="ECO:0007669"/>
    <property type="project" value="InterPro"/>
</dbReference>
<dbReference type="FunFam" id="3.40.50.720:FF:000203">
    <property type="entry name" value="D-3-phosphoglycerate dehydrogenase (SerA)"/>
    <property type="match status" value="1"/>
</dbReference>
<evidence type="ECO:0000313" key="7">
    <source>
        <dbReference type="EMBL" id="SIT65950.1"/>
    </source>
</evidence>
<dbReference type="CDD" id="cd12162">
    <property type="entry name" value="2-Hacid_dh_4"/>
    <property type="match status" value="1"/>
</dbReference>
<feature type="domain" description="D-isomer specific 2-hydroxyacid dehydrogenase catalytic" evidence="5">
    <location>
        <begin position="44"/>
        <end position="325"/>
    </location>
</feature>
<accession>A0A1R3VMY5</accession>
<evidence type="ECO:0000313" key="8">
    <source>
        <dbReference type="Proteomes" id="UP000223759"/>
    </source>
</evidence>
<keyword evidence="2 4" id="KW-0560">Oxidoreductase</keyword>
<dbReference type="PROSITE" id="PS00671">
    <property type="entry name" value="D_2_HYDROXYACID_DH_3"/>
    <property type="match status" value="1"/>
</dbReference>
<dbReference type="Pfam" id="PF02826">
    <property type="entry name" value="2-Hacid_dh_C"/>
    <property type="match status" value="1"/>
</dbReference>
<evidence type="ECO:0000256" key="1">
    <source>
        <dbReference type="ARBA" id="ARBA00005854"/>
    </source>
</evidence>
<dbReference type="InterPro" id="IPR006140">
    <property type="entry name" value="D-isomer_DH_NAD-bd"/>
</dbReference>
<dbReference type="RefSeq" id="WP_076754475.1">
    <property type="nucleotide sequence ID" value="NZ_CP023018.1"/>
</dbReference>
<dbReference type="AlphaFoldDB" id="A0A1R3VMY5"/>
<dbReference type="Proteomes" id="UP000223759">
    <property type="component" value="Unassembled WGS sequence"/>
</dbReference>